<sequence length="305" mass="33251">MDPDSELQFDFSPFVRLYKSGRVERLFTTSFVPASPVDPDPATGVLSKDVPIDPDRGVSARLYLPAGDGAAAAEAAKLPIVLYFHGGAFCVESAFSPLYHGYLNSLVARARVVAVSLEYRLAPEHPLPAAYDDAWAALRWAAANDLRRVFLAGDSAGANIAHATAMRATKEADLGFGIKGLVLLNPYFAGGEEPRDAGARARMESAWRFVCAGRYGVEHPHANPAGWPEQLKELACERVLVAVAERDHLRERGIAYAEGLRRSGWAGEVELHDAAGEDHVYFLFKPHCDRASDLMDTVVSFLNRN</sequence>
<dbReference type="PANTHER" id="PTHR23024:SF577">
    <property type="entry name" value="CARBOXYLESTERASE 2-RELATED"/>
    <property type="match status" value="1"/>
</dbReference>
<reference evidence="3" key="1">
    <citation type="journal article" date="2015" name="Nat. Genet.">
        <title>The pineapple genome and the evolution of CAM photosynthesis.</title>
        <authorList>
            <person name="Ming R."/>
            <person name="VanBuren R."/>
            <person name="Wai C.M."/>
            <person name="Tang H."/>
            <person name="Schatz M.C."/>
            <person name="Bowers J.E."/>
            <person name="Lyons E."/>
            <person name="Wang M.L."/>
            <person name="Chen J."/>
            <person name="Biggers E."/>
            <person name="Zhang J."/>
            <person name="Huang L."/>
            <person name="Zhang L."/>
            <person name="Miao W."/>
            <person name="Zhang J."/>
            <person name="Ye Z."/>
            <person name="Miao C."/>
            <person name="Lin Z."/>
            <person name="Wang H."/>
            <person name="Zhou H."/>
            <person name="Yim W.C."/>
            <person name="Priest H.D."/>
            <person name="Zheng C."/>
            <person name="Woodhouse M."/>
            <person name="Edger P.P."/>
            <person name="Guyot R."/>
            <person name="Guo H.B."/>
            <person name="Guo H."/>
            <person name="Zheng G."/>
            <person name="Singh R."/>
            <person name="Sharma A."/>
            <person name="Min X."/>
            <person name="Zheng Y."/>
            <person name="Lee H."/>
            <person name="Gurtowski J."/>
            <person name="Sedlazeck F.J."/>
            <person name="Harkess A."/>
            <person name="McKain M.R."/>
            <person name="Liao Z."/>
            <person name="Fang J."/>
            <person name="Liu J."/>
            <person name="Zhang X."/>
            <person name="Zhang Q."/>
            <person name="Hu W."/>
            <person name="Qin Y."/>
            <person name="Wang K."/>
            <person name="Chen L.Y."/>
            <person name="Shirley N."/>
            <person name="Lin Y.R."/>
            <person name="Liu L.Y."/>
            <person name="Hernandez A.G."/>
            <person name="Wright C.L."/>
            <person name="Bulone V."/>
            <person name="Tuskan G.A."/>
            <person name="Heath K."/>
            <person name="Zee F."/>
            <person name="Moore P.H."/>
            <person name="Sunkar R."/>
            <person name="Leebens-Mack J.H."/>
            <person name="Mockler T."/>
            <person name="Bennetzen J.L."/>
            <person name="Freeling M."/>
            <person name="Sankoff D."/>
            <person name="Paterson A.H."/>
            <person name="Zhu X."/>
            <person name="Yang X."/>
            <person name="Smith J.A."/>
            <person name="Cushman J.C."/>
            <person name="Paull R.E."/>
            <person name="Yu Q."/>
        </authorList>
    </citation>
    <scope>NUCLEOTIDE SEQUENCE [LARGE SCALE GENOMIC DNA]</scope>
    <source>
        <strain evidence="3">cv. F153</strain>
    </source>
</reference>
<dbReference type="RefSeq" id="XP_020111568.1">
    <property type="nucleotide sequence ID" value="XM_020255979.1"/>
</dbReference>
<dbReference type="OrthoDB" id="408631at2759"/>
<gene>
    <name evidence="4" type="primary">LOC109726405</name>
</gene>
<organism evidence="3 4">
    <name type="scientific">Ananas comosus</name>
    <name type="common">Pineapple</name>
    <name type="synonym">Ananas ananas</name>
    <dbReference type="NCBI Taxonomy" id="4615"/>
    <lineage>
        <taxon>Eukaryota</taxon>
        <taxon>Viridiplantae</taxon>
        <taxon>Streptophyta</taxon>
        <taxon>Embryophyta</taxon>
        <taxon>Tracheophyta</taxon>
        <taxon>Spermatophyta</taxon>
        <taxon>Magnoliopsida</taxon>
        <taxon>Liliopsida</taxon>
        <taxon>Poales</taxon>
        <taxon>Bromeliaceae</taxon>
        <taxon>Bromelioideae</taxon>
        <taxon>Ananas</taxon>
    </lineage>
</organism>
<dbReference type="Gramene" id="Aco001297.1.mrna1">
    <property type="protein sequence ID" value="Aco001297.1.mrna1.cds1"/>
    <property type="gene ID" value="Aco001297.1.path1"/>
</dbReference>
<dbReference type="Pfam" id="PF07859">
    <property type="entry name" value="Abhydrolase_3"/>
    <property type="match status" value="1"/>
</dbReference>
<protein>
    <submittedName>
        <fullName evidence="4">Probable carboxylesterase 12</fullName>
    </submittedName>
</protein>
<dbReference type="InterPro" id="IPR050466">
    <property type="entry name" value="Carboxylest/Gibb_receptor"/>
</dbReference>
<evidence type="ECO:0000259" key="2">
    <source>
        <dbReference type="Pfam" id="PF07859"/>
    </source>
</evidence>
<dbReference type="AlphaFoldDB" id="A0A6P5H0Y4"/>
<proteinExistence type="predicted"/>
<name>A0A6P5H0Y4_ANACO</name>
<dbReference type="InterPro" id="IPR029058">
    <property type="entry name" value="AB_hydrolase_fold"/>
</dbReference>
<dbReference type="GeneID" id="109726405"/>
<dbReference type="InterPro" id="IPR033140">
    <property type="entry name" value="Lipase_GDXG_put_SER_AS"/>
</dbReference>
<evidence type="ECO:0000313" key="3">
    <source>
        <dbReference type="Proteomes" id="UP000515123"/>
    </source>
</evidence>
<evidence type="ECO:0000256" key="1">
    <source>
        <dbReference type="PROSITE-ProRule" id="PRU10038"/>
    </source>
</evidence>
<accession>A0A6P5H0Y4</accession>
<dbReference type="InterPro" id="IPR013094">
    <property type="entry name" value="AB_hydrolase_3"/>
</dbReference>
<dbReference type="PROSITE" id="PS01174">
    <property type="entry name" value="LIPASE_GDXG_SER"/>
    <property type="match status" value="1"/>
</dbReference>
<dbReference type="GO" id="GO:0016787">
    <property type="term" value="F:hydrolase activity"/>
    <property type="evidence" value="ECO:0007669"/>
    <property type="project" value="InterPro"/>
</dbReference>
<dbReference type="SUPFAM" id="SSF53474">
    <property type="entry name" value="alpha/beta-Hydrolases"/>
    <property type="match status" value="1"/>
</dbReference>
<feature type="domain" description="Alpha/beta hydrolase fold-3" evidence="2">
    <location>
        <begin position="81"/>
        <end position="282"/>
    </location>
</feature>
<dbReference type="Proteomes" id="UP000515123">
    <property type="component" value="Linkage group 2"/>
</dbReference>
<keyword evidence="3" id="KW-1185">Reference proteome</keyword>
<dbReference type="Gene3D" id="3.40.50.1820">
    <property type="entry name" value="alpha/beta hydrolase"/>
    <property type="match status" value="1"/>
</dbReference>
<feature type="active site" evidence="1">
    <location>
        <position position="155"/>
    </location>
</feature>
<dbReference type="PANTHER" id="PTHR23024">
    <property type="entry name" value="ARYLACETAMIDE DEACETYLASE"/>
    <property type="match status" value="1"/>
</dbReference>
<evidence type="ECO:0000313" key="4">
    <source>
        <dbReference type="RefSeq" id="XP_020111568.1"/>
    </source>
</evidence>
<reference evidence="4" key="2">
    <citation type="submission" date="2025-08" db="UniProtKB">
        <authorList>
            <consortium name="RefSeq"/>
        </authorList>
    </citation>
    <scope>IDENTIFICATION</scope>
    <source>
        <tissue evidence="4">Leaf</tissue>
    </source>
</reference>